<keyword evidence="4" id="KW-1185">Reference proteome</keyword>
<comment type="caution">
    <text evidence="3">The sequence shown here is derived from an EMBL/GenBank/DDBJ whole genome shotgun (WGS) entry which is preliminary data.</text>
</comment>
<dbReference type="EMBL" id="JALLPJ020000311">
    <property type="protein sequence ID" value="KAL3795807.1"/>
    <property type="molecule type" value="Genomic_DNA"/>
</dbReference>
<feature type="domain" description="SET" evidence="2">
    <location>
        <begin position="64"/>
        <end position="311"/>
    </location>
</feature>
<dbReference type="SUPFAM" id="SSF82199">
    <property type="entry name" value="SET domain"/>
    <property type="match status" value="1"/>
</dbReference>
<name>A0ABD3Q620_9STRA</name>
<feature type="compositionally biased region" description="Polar residues" evidence="1">
    <location>
        <begin position="143"/>
        <end position="155"/>
    </location>
</feature>
<dbReference type="Proteomes" id="UP001530400">
    <property type="component" value="Unassembled WGS sequence"/>
</dbReference>
<protein>
    <recommendedName>
        <fullName evidence="2">SET domain-containing protein</fullName>
    </recommendedName>
</protein>
<feature type="compositionally biased region" description="Acidic residues" evidence="1">
    <location>
        <begin position="103"/>
        <end position="118"/>
    </location>
</feature>
<dbReference type="AlphaFoldDB" id="A0ABD3Q620"/>
<accession>A0ABD3Q620</accession>
<dbReference type="PROSITE" id="PS50280">
    <property type="entry name" value="SET"/>
    <property type="match status" value="1"/>
</dbReference>
<evidence type="ECO:0000256" key="1">
    <source>
        <dbReference type="SAM" id="MobiDB-lite"/>
    </source>
</evidence>
<evidence type="ECO:0000313" key="3">
    <source>
        <dbReference type="EMBL" id="KAL3795807.1"/>
    </source>
</evidence>
<sequence>MSIKIDFVDDLINQAESYAQNFLFLTKLDDDDDASSDESVQLPPLSLSIPSKHLTTLQSILDGDTMEVKTTTGRGKEFYAKRDIRMGERLVVAKPITLVMGCEVDDDDDDDEDSESDDEKSNNAKANGKKSNNRTRADDESTESSNNSIDPLSQATGTKRNGLILLHTLQSVIEDQSLWTDTLSHLFPRTIAEALALPPWICSDVTLGMEIESLMSNLPELFDEPTAKAIQTRLALIVRYNVLSVETSSEMFVYPDAEKGGMVNLEATALFGPEVSFLIILIHRMYCIGDILFFVANQPVSKGQELCFSYIEHEFLCESSERRTAMLDMDFNDDYCNDNDTAQHRSKRQRKDDEDDDEILLPLIDIDMQKELMAIAPPDRLETIKDMLDPDQPLNPNGNDYQSDIYNLRILQAITLENLDTNQRTKEALEEWKWCLQFCKANFPPIDETTVAIHVRTALCAYSCKETKVAEHHAEEALKMHDLLFGGGVRRFRKRYQHEFLLKMRQSDDSDGELMVQELWPTKA</sequence>
<feature type="region of interest" description="Disordered" evidence="1">
    <location>
        <begin position="103"/>
        <end position="155"/>
    </location>
</feature>
<dbReference type="InterPro" id="IPR001214">
    <property type="entry name" value="SET_dom"/>
</dbReference>
<gene>
    <name evidence="3" type="ORF">ACHAWO_005862</name>
</gene>
<organism evidence="3 4">
    <name type="scientific">Cyclotella atomus</name>
    <dbReference type="NCBI Taxonomy" id="382360"/>
    <lineage>
        <taxon>Eukaryota</taxon>
        <taxon>Sar</taxon>
        <taxon>Stramenopiles</taxon>
        <taxon>Ochrophyta</taxon>
        <taxon>Bacillariophyta</taxon>
        <taxon>Coscinodiscophyceae</taxon>
        <taxon>Thalassiosirophycidae</taxon>
        <taxon>Stephanodiscales</taxon>
        <taxon>Stephanodiscaceae</taxon>
        <taxon>Cyclotella</taxon>
    </lineage>
</organism>
<reference evidence="3 4" key="1">
    <citation type="submission" date="2024-10" db="EMBL/GenBank/DDBJ databases">
        <title>Updated reference genomes for cyclostephanoid diatoms.</title>
        <authorList>
            <person name="Roberts W.R."/>
            <person name="Alverson A.J."/>
        </authorList>
    </citation>
    <scope>NUCLEOTIDE SEQUENCE [LARGE SCALE GENOMIC DNA]</scope>
    <source>
        <strain evidence="3 4">AJA010-31</strain>
    </source>
</reference>
<proteinExistence type="predicted"/>
<evidence type="ECO:0000313" key="4">
    <source>
        <dbReference type="Proteomes" id="UP001530400"/>
    </source>
</evidence>
<evidence type="ECO:0000259" key="2">
    <source>
        <dbReference type="PROSITE" id="PS50280"/>
    </source>
</evidence>
<dbReference type="InterPro" id="IPR046341">
    <property type="entry name" value="SET_dom_sf"/>
</dbReference>